<sequence length="577" mass="65450">MAKKSMKKTSSFVKNTQKSQETSQDEITKKRSLDVAEQASATVRELNNVILKLKPLVKVAKARTIQKLVRQIQKLKKVKGSVENVEKARSKAERLLDEIFTIKSLAQDQIAQYALGNTVSFFHISSQVDTPVEIKAMTRVSENPKIQQYVKSFRAEHEDWEKLGDFMLFKQSGRRYKKGVNPNRVERIKASEALVKTYIDKKFAGDKEKIKKAENITDHVLKKKRLNTNVDQTASSIDKKLQNDEKPKKRKLFAAIASYGDSDNSEDKQEDIVNCPKTSTDTINKKVKLESIRTSNIPNKCNPEDYDSESDNVSSNSDSASESDDNTSLEKDISDKIQIKTKISKQKLSPCITFSPKSTIKVKATKQNNLKSNNSEMSEKSTTANIPDDISDEEFVIKKNKEMVVRKIDWENFGEGADLIPLIFKGSKDIKKSRKHKSDFFENSDNDYEEESSNDGMKEETQKKSEVDDVVQSAEVKGYGRTLIESAFVKSLGGTVRKTRPDKISKEKTKMEIQVKREKNSKKSANTQVNVNKQFGRNNKTKNTVIENVHPSWAASMKRKQEQGMIGAFQGKKIKFD</sequence>
<proteinExistence type="predicted"/>
<dbReference type="GO" id="GO:0030686">
    <property type="term" value="C:90S preribosome"/>
    <property type="evidence" value="ECO:0007669"/>
    <property type="project" value="TreeGrafter"/>
</dbReference>
<feature type="compositionally biased region" description="Polar residues" evidence="1">
    <location>
        <begin position="523"/>
        <end position="546"/>
    </location>
</feature>
<evidence type="ECO:0000313" key="3">
    <source>
        <dbReference type="Proteomes" id="UP001347796"/>
    </source>
</evidence>
<reference evidence="2 3" key="1">
    <citation type="submission" date="2024-01" db="EMBL/GenBank/DDBJ databases">
        <title>The genome of the rayed Mediterranean limpet Patella caerulea (Linnaeus, 1758).</title>
        <authorList>
            <person name="Anh-Thu Weber A."/>
            <person name="Halstead-Nussloch G."/>
        </authorList>
    </citation>
    <scope>NUCLEOTIDE SEQUENCE [LARGE SCALE GENOMIC DNA]</scope>
    <source>
        <strain evidence="2">AATW-2023a</strain>
        <tissue evidence="2">Whole specimen</tissue>
    </source>
</reference>
<feature type="region of interest" description="Disordered" evidence="1">
    <location>
        <begin position="294"/>
        <end position="333"/>
    </location>
</feature>
<evidence type="ECO:0000256" key="1">
    <source>
        <dbReference type="SAM" id="MobiDB-lite"/>
    </source>
</evidence>
<feature type="region of interest" description="Disordered" evidence="1">
    <location>
        <begin position="517"/>
        <end position="566"/>
    </location>
</feature>
<feature type="region of interest" description="Disordered" evidence="1">
    <location>
        <begin position="1"/>
        <end position="31"/>
    </location>
</feature>
<dbReference type="AlphaFoldDB" id="A0AAN8JIH0"/>
<protein>
    <recommendedName>
        <fullName evidence="4">Serum response factor-binding protein 1</fullName>
    </recommendedName>
</protein>
<dbReference type="Proteomes" id="UP001347796">
    <property type="component" value="Unassembled WGS sequence"/>
</dbReference>
<feature type="compositionally biased region" description="Polar residues" evidence="1">
    <location>
        <begin position="8"/>
        <end position="22"/>
    </location>
</feature>
<keyword evidence="3" id="KW-1185">Reference proteome</keyword>
<dbReference type="GO" id="GO:0030490">
    <property type="term" value="P:maturation of SSU-rRNA"/>
    <property type="evidence" value="ECO:0007669"/>
    <property type="project" value="TreeGrafter"/>
</dbReference>
<feature type="compositionally biased region" description="Acidic residues" evidence="1">
    <location>
        <begin position="442"/>
        <end position="453"/>
    </location>
</feature>
<dbReference type="PANTHER" id="PTHR23325">
    <property type="entry name" value="SERUM RESPONSE FACTOR-BINDING"/>
    <property type="match status" value="1"/>
</dbReference>
<feature type="compositionally biased region" description="Low complexity" evidence="1">
    <location>
        <begin position="311"/>
        <end position="320"/>
    </location>
</feature>
<organism evidence="2 3">
    <name type="scientific">Patella caerulea</name>
    <name type="common">Rayed Mediterranean limpet</name>
    <dbReference type="NCBI Taxonomy" id="87958"/>
    <lineage>
        <taxon>Eukaryota</taxon>
        <taxon>Metazoa</taxon>
        <taxon>Spiralia</taxon>
        <taxon>Lophotrochozoa</taxon>
        <taxon>Mollusca</taxon>
        <taxon>Gastropoda</taxon>
        <taxon>Patellogastropoda</taxon>
        <taxon>Patelloidea</taxon>
        <taxon>Patellidae</taxon>
        <taxon>Patella</taxon>
    </lineage>
</organism>
<comment type="caution">
    <text evidence="2">The sequence shown here is derived from an EMBL/GenBank/DDBJ whole genome shotgun (WGS) entry which is preliminary data.</text>
</comment>
<gene>
    <name evidence="2" type="ORF">SNE40_011294</name>
</gene>
<name>A0AAN8JIH0_PATCE</name>
<dbReference type="PANTHER" id="PTHR23325:SF1">
    <property type="entry name" value="SERUM RESPONSE FACTOR-BINDING PROTEIN 1"/>
    <property type="match status" value="1"/>
</dbReference>
<accession>A0AAN8JIH0</accession>
<dbReference type="EMBL" id="JAZGQO010000008">
    <property type="protein sequence ID" value="KAK6178786.1"/>
    <property type="molecule type" value="Genomic_DNA"/>
</dbReference>
<feature type="compositionally biased region" description="Basic and acidic residues" evidence="1">
    <location>
        <begin position="456"/>
        <end position="467"/>
    </location>
</feature>
<evidence type="ECO:0008006" key="4">
    <source>
        <dbReference type="Google" id="ProtNLM"/>
    </source>
</evidence>
<dbReference type="InterPro" id="IPR037393">
    <property type="entry name" value="Bud22/SRFB1"/>
</dbReference>
<evidence type="ECO:0000313" key="2">
    <source>
        <dbReference type="EMBL" id="KAK6178786.1"/>
    </source>
</evidence>
<dbReference type="GO" id="GO:0005634">
    <property type="term" value="C:nucleus"/>
    <property type="evidence" value="ECO:0007669"/>
    <property type="project" value="TreeGrafter"/>
</dbReference>
<feature type="region of interest" description="Disordered" evidence="1">
    <location>
        <begin position="434"/>
        <end position="468"/>
    </location>
</feature>